<dbReference type="PANTHER" id="PTHR36453:SF1">
    <property type="entry name" value="RIGHT HANDED BETA HELIX DOMAIN-CONTAINING PROTEIN"/>
    <property type="match status" value="1"/>
</dbReference>
<dbReference type="SMART" id="SM00710">
    <property type="entry name" value="PbH1"/>
    <property type="match status" value="6"/>
</dbReference>
<dbReference type="Gene3D" id="2.160.20.10">
    <property type="entry name" value="Single-stranded right-handed beta-helix, Pectin lyase-like"/>
    <property type="match status" value="2"/>
</dbReference>
<name>A0ABT9Q751_9ACTN</name>
<dbReference type="InterPro" id="IPR039448">
    <property type="entry name" value="Beta_helix"/>
</dbReference>
<dbReference type="SUPFAM" id="SSF51126">
    <property type="entry name" value="Pectin lyase-like"/>
    <property type="match status" value="1"/>
</dbReference>
<reference evidence="2 3" key="1">
    <citation type="submission" date="2023-07" db="EMBL/GenBank/DDBJ databases">
        <title>Sequencing the genomes of 1000 actinobacteria strains.</title>
        <authorList>
            <person name="Klenk H.-P."/>
        </authorList>
    </citation>
    <scope>NUCLEOTIDE SEQUENCE [LARGE SCALE GENOMIC DNA]</scope>
    <source>
        <strain evidence="2 3">DSM 46740</strain>
    </source>
</reference>
<comment type="caution">
    <text evidence="2">The sequence shown here is derived from an EMBL/GenBank/DDBJ whole genome shotgun (WGS) entry which is preliminary data.</text>
</comment>
<sequence length="577" mass="60858">MLFVDPSGDDSGPGTIERPFASLDRARMAAAPGSVINLRSGTHRLTEPFRLSAPDSGVVYQAYGYGTAAQEKVLVSGGQRITGWSRGDDGVCRAEVPGLATRQLYVSGRRAVRAAISLDHSLTRTETGYVTDDLAPQDWQGEVEFVYRGAYPWSEARCQVARISGDGRSTTVTMAQPAFGWAVRLYRSVITWDGPGAGEFNGADAPTTAENSPEFLTEGTFALDGGVLHYLPRPGEDLDDVVAPVLETLLHARDVHDVAFRGITFAEATWLRPGEPEGFLHYHGNGYYDGGSLQTVTFAEGQGQVTVPGGSATVPGNLVFENTSRITLEGCRFTRLGAVALEFRGDGTGNVLRDSVIDEVSGGGVVIGSGARHHRVENNHVHHVGRDYHGSPAILLSGTRDTVVAHNQVNDVPHVGIVVYEGHGAQVLNNLVHDTMQVLADGGGIYVSGNQGSSHASGALIRGNVVRDTITPYNFGLYTDYGAAWVTVQGNVVHRADAPVVLNVSPPLEHVAFIGNFWDADPGDPPEGVTLAGNTTLPERAFDDDPTVAGIVAGAGLATSPQTLPALPAQAPGGTAG</sequence>
<accession>A0ABT9Q751</accession>
<proteinExistence type="predicted"/>
<keyword evidence="3" id="KW-1185">Reference proteome</keyword>
<evidence type="ECO:0000259" key="1">
    <source>
        <dbReference type="Pfam" id="PF13229"/>
    </source>
</evidence>
<dbReference type="EMBL" id="JAUSQU010000001">
    <property type="protein sequence ID" value="MDP9842573.1"/>
    <property type="molecule type" value="Genomic_DNA"/>
</dbReference>
<organism evidence="2 3">
    <name type="scientific">Streptosporangium lutulentum</name>
    <dbReference type="NCBI Taxonomy" id="1461250"/>
    <lineage>
        <taxon>Bacteria</taxon>
        <taxon>Bacillati</taxon>
        <taxon>Actinomycetota</taxon>
        <taxon>Actinomycetes</taxon>
        <taxon>Streptosporangiales</taxon>
        <taxon>Streptosporangiaceae</taxon>
        <taxon>Streptosporangium</taxon>
    </lineage>
</organism>
<evidence type="ECO:0000313" key="2">
    <source>
        <dbReference type="EMBL" id="MDP9842573.1"/>
    </source>
</evidence>
<evidence type="ECO:0000313" key="3">
    <source>
        <dbReference type="Proteomes" id="UP001225356"/>
    </source>
</evidence>
<dbReference type="Pfam" id="PF13229">
    <property type="entry name" value="Beta_helix"/>
    <property type="match status" value="1"/>
</dbReference>
<dbReference type="RefSeq" id="WP_307556469.1">
    <property type="nucleotide sequence ID" value="NZ_JAUSQU010000001.1"/>
</dbReference>
<dbReference type="InterPro" id="IPR012334">
    <property type="entry name" value="Pectin_lyas_fold"/>
</dbReference>
<dbReference type="InterPro" id="IPR006626">
    <property type="entry name" value="PbH1"/>
</dbReference>
<feature type="domain" description="Right handed beta helix" evidence="1">
    <location>
        <begin position="319"/>
        <end position="452"/>
    </location>
</feature>
<protein>
    <recommendedName>
        <fullName evidence="1">Right handed beta helix domain-containing protein</fullName>
    </recommendedName>
</protein>
<gene>
    <name evidence="2" type="ORF">J2853_001784</name>
</gene>
<dbReference type="PANTHER" id="PTHR36453">
    <property type="entry name" value="SECRETED PROTEIN-RELATED"/>
    <property type="match status" value="1"/>
</dbReference>
<dbReference type="Proteomes" id="UP001225356">
    <property type="component" value="Unassembled WGS sequence"/>
</dbReference>
<dbReference type="InterPro" id="IPR011050">
    <property type="entry name" value="Pectin_lyase_fold/virulence"/>
</dbReference>